<comment type="caution">
    <text evidence="4">The sequence shown here is derived from an EMBL/GenBank/DDBJ whole genome shotgun (WGS) entry which is preliminary data.</text>
</comment>
<dbReference type="AlphaFoldDB" id="A0A4Y7RTD9"/>
<organism evidence="4 5">
    <name type="scientific">Pelotomaculum propionicicum</name>
    <dbReference type="NCBI Taxonomy" id="258475"/>
    <lineage>
        <taxon>Bacteria</taxon>
        <taxon>Bacillati</taxon>
        <taxon>Bacillota</taxon>
        <taxon>Clostridia</taxon>
        <taxon>Eubacteriales</taxon>
        <taxon>Desulfotomaculaceae</taxon>
        <taxon>Pelotomaculum</taxon>
    </lineage>
</organism>
<reference evidence="4 5" key="1">
    <citation type="journal article" date="2018" name="Environ. Microbiol.">
        <title>Novel energy conservation strategies and behaviour of Pelotomaculum schinkii driving syntrophic propionate catabolism.</title>
        <authorList>
            <person name="Hidalgo-Ahumada C.A.P."/>
            <person name="Nobu M.K."/>
            <person name="Narihiro T."/>
            <person name="Tamaki H."/>
            <person name="Liu W.T."/>
            <person name="Kamagata Y."/>
            <person name="Stams A.J.M."/>
            <person name="Imachi H."/>
            <person name="Sousa D.Z."/>
        </authorList>
    </citation>
    <scope>NUCLEOTIDE SEQUENCE [LARGE SCALE GENOMIC DNA]</scope>
    <source>
        <strain evidence="4 5">MGP</strain>
    </source>
</reference>
<dbReference type="Gene3D" id="3.60.20.30">
    <property type="entry name" value="(Glycosyl)asparaginase"/>
    <property type="match status" value="1"/>
</dbReference>
<gene>
    <name evidence="4" type="primary">iaaA</name>
    <name evidence="4" type="ORF">Pmgp_01172</name>
</gene>
<dbReference type="InterPro" id="IPR000246">
    <property type="entry name" value="Peptidase_T2"/>
</dbReference>
<dbReference type="PANTHER" id="PTHR10188:SF6">
    <property type="entry name" value="N(4)-(BETA-N-ACETYLGLUCOSAMINYL)-L-ASPARAGINASE"/>
    <property type="match status" value="1"/>
</dbReference>
<keyword evidence="4" id="KW-0378">Hydrolase</keyword>
<dbReference type="RefSeq" id="WP_134213052.1">
    <property type="nucleotide sequence ID" value="NZ_QFFZ01000009.1"/>
</dbReference>
<dbReference type="InterPro" id="IPR029055">
    <property type="entry name" value="Ntn_hydrolases_N"/>
</dbReference>
<dbReference type="EC" id="3.4.19.5" evidence="4"/>
<dbReference type="Pfam" id="PF01112">
    <property type="entry name" value="Asparaginase_2"/>
    <property type="match status" value="1"/>
</dbReference>
<dbReference type="EMBL" id="QFFZ01000009">
    <property type="protein sequence ID" value="TEB12016.1"/>
    <property type="molecule type" value="Genomic_DNA"/>
</dbReference>
<keyword evidence="5" id="KW-1185">Reference proteome</keyword>
<dbReference type="GO" id="GO:0016811">
    <property type="term" value="F:hydrolase activity, acting on carbon-nitrogen (but not peptide) bonds, in linear amides"/>
    <property type="evidence" value="ECO:0007669"/>
    <property type="project" value="UniProtKB-ARBA"/>
</dbReference>
<evidence type="ECO:0000313" key="4">
    <source>
        <dbReference type="EMBL" id="TEB12016.1"/>
    </source>
</evidence>
<evidence type="ECO:0000256" key="2">
    <source>
        <dbReference type="PIRSR" id="PIRSR600246-2"/>
    </source>
</evidence>
<accession>A0A4Y7RTD9</accession>
<sequence length="312" mass="33018">MHYAQTKGMGIIALHGGLDTSREKEYMAVLQEAALLGYGLLAKSRTQALEAVLRALEDSPKFNCGYGSVLNMDGEVEMDAAIVDGPTVRFSAVAAIRNIQNPISVARVLMEKTNEVILAGDGAFKFARQHGFPKVNCISEEQLEAWRKARESLARGETPTQNLFTGLEYRGDTVGCVTWDGSGLAAASSTGGCSLKKPGRVGDTPSLGGGIFASGTSATVCTGVGEAFIETLTAKFIDEKISAGASPQEAVELALKRLYKLKKVEGGILSIDAKGQIGSAFNAGQYPVVVVVDGKLLDRFEPVNIRGSISMH</sequence>
<dbReference type="GO" id="GO:0005737">
    <property type="term" value="C:cytoplasm"/>
    <property type="evidence" value="ECO:0007669"/>
    <property type="project" value="TreeGrafter"/>
</dbReference>
<protein>
    <submittedName>
        <fullName evidence="4">Isoaspartyl peptidase</fullName>
        <ecNumber evidence="4">3.4.19.5</ecNumber>
    </submittedName>
</protein>
<evidence type="ECO:0000256" key="1">
    <source>
        <dbReference type="PIRSR" id="PIRSR600246-1"/>
    </source>
</evidence>
<dbReference type="SUPFAM" id="SSF56235">
    <property type="entry name" value="N-terminal nucleophile aminohydrolases (Ntn hydrolases)"/>
    <property type="match status" value="1"/>
</dbReference>
<evidence type="ECO:0000313" key="5">
    <source>
        <dbReference type="Proteomes" id="UP000297597"/>
    </source>
</evidence>
<dbReference type="Proteomes" id="UP000297597">
    <property type="component" value="Unassembled WGS sequence"/>
</dbReference>
<evidence type="ECO:0000256" key="3">
    <source>
        <dbReference type="PIRSR" id="PIRSR600246-3"/>
    </source>
</evidence>
<proteinExistence type="predicted"/>
<feature type="binding site" evidence="2">
    <location>
        <begin position="200"/>
        <end position="203"/>
    </location>
    <ligand>
        <name>substrate</name>
    </ligand>
</feature>
<name>A0A4Y7RTD9_9FIRM</name>
<feature type="active site" description="Nucleophile" evidence="1">
    <location>
        <position position="173"/>
    </location>
</feature>
<dbReference type="OrthoDB" id="9780217at2"/>
<dbReference type="GO" id="GO:0008798">
    <property type="term" value="F:beta-aspartyl-peptidase activity"/>
    <property type="evidence" value="ECO:0007669"/>
    <property type="project" value="UniProtKB-EC"/>
</dbReference>
<feature type="binding site" evidence="2">
    <location>
        <begin position="222"/>
        <end position="225"/>
    </location>
    <ligand>
        <name>substrate</name>
    </ligand>
</feature>
<feature type="site" description="Cleavage; by autolysis" evidence="3">
    <location>
        <begin position="172"/>
        <end position="173"/>
    </location>
</feature>
<dbReference type="PANTHER" id="PTHR10188">
    <property type="entry name" value="L-ASPARAGINASE"/>
    <property type="match status" value="1"/>
</dbReference>